<accession>M7T109</accession>
<feature type="transmembrane region" description="Helical" evidence="1">
    <location>
        <begin position="83"/>
        <end position="103"/>
    </location>
</feature>
<dbReference type="HOGENOM" id="CLU_2158366_0_0_1"/>
<dbReference type="AlphaFoldDB" id="M7T109"/>
<keyword evidence="1" id="KW-0472">Membrane</keyword>
<name>M7T109_EUTLA</name>
<dbReference type="EMBL" id="KB705907">
    <property type="protein sequence ID" value="EMR70212.1"/>
    <property type="molecule type" value="Genomic_DNA"/>
</dbReference>
<evidence type="ECO:0000256" key="1">
    <source>
        <dbReference type="SAM" id="Phobius"/>
    </source>
</evidence>
<reference evidence="3" key="1">
    <citation type="journal article" date="2013" name="Genome Announc.">
        <title>Draft genome sequence of the grapevine dieback fungus Eutypa lata UCR-EL1.</title>
        <authorList>
            <person name="Blanco-Ulate B."/>
            <person name="Rolshausen P.E."/>
            <person name="Cantu D."/>
        </authorList>
    </citation>
    <scope>NUCLEOTIDE SEQUENCE [LARGE SCALE GENOMIC DNA]</scope>
    <source>
        <strain evidence="3">UCR-EL1</strain>
    </source>
</reference>
<evidence type="ECO:0000313" key="2">
    <source>
        <dbReference type="EMBL" id="EMR70212.1"/>
    </source>
</evidence>
<gene>
    <name evidence="2" type="ORF">UCREL1_2745</name>
</gene>
<keyword evidence="1" id="KW-0812">Transmembrane</keyword>
<dbReference type="Proteomes" id="UP000012174">
    <property type="component" value="Unassembled WGS sequence"/>
</dbReference>
<dbReference type="KEGG" id="ela:UCREL1_2745"/>
<keyword evidence="1" id="KW-1133">Transmembrane helix</keyword>
<proteinExistence type="predicted"/>
<evidence type="ECO:0000313" key="3">
    <source>
        <dbReference type="Proteomes" id="UP000012174"/>
    </source>
</evidence>
<organism evidence="2 3">
    <name type="scientific">Eutypa lata (strain UCR-EL1)</name>
    <name type="common">Grapevine dieback disease fungus</name>
    <name type="synonym">Eutypa armeniacae</name>
    <dbReference type="NCBI Taxonomy" id="1287681"/>
    <lineage>
        <taxon>Eukaryota</taxon>
        <taxon>Fungi</taxon>
        <taxon>Dikarya</taxon>
        <taxon>Ascomycota</taxon>
        <taxon>Pezizomycotina</taxon>
        <taxon>Sordariomycetes</taxon>
        <taxon>Xylariomycetidae</taxon>
        <taxon>Xylariales</taxon>
        <taxon>Diatrypaceae</taxon>
        <taxon>Eutypa</taxon>
    </lineage>
</organism>
<protein>
    <submittedName>
        <fullName evidence="2">Uncharacterized protein</fullName>
    </submittedName>
</protein>
<sequence>MHFYKVFLVLMALFWVGLTDFWIYRLRSETQPLHIPFMEYQFFTSAPADCKIVFSHKITLDIAIADPDGFVKLFNLEERPFHLWWMNGMGVFGNYILTMPMYLEVANFHSV</sequence>
<keyword evidence="3" id="KW-1185">Reference proteome</keyword>
<feature type="transmembrane region" description="Helical" evidence="1">
    <location>
        <begin position="6"/>
        <end position="24"/>
    </location>
</feature>